<dbReference type="EMBL" id="JBBWRZ010000009">
    <property type="protein sequence ID" value="KAK8228774.1"/>
    <property type="molecule type" value="Genomic_DNA"/>
</dbReference>
<gene>
    <name evidence="2" type="ORF">HDK90DRAFT_336262</name>
</gene>
<name>A0ABR1YFF1_9PEZI</name>
<evidence type="ECO:0008006" key="4">
    <source>
        <dbReference type="Google" id="ProtNLM"/>
    </source>
</evidence>
<comment type="caution">
    <text evidence="2">The sequence shown here is derived from an EMBL/GenBank/DDBJ whole genome shotgun (WGS) entry which is preliminary data.</text>
</comment>
<evidence type="ECO:0000313" key="3">
    <source>
        <dbReference type="Proteomes" id="UP001492380"/>
    </source>
</evidence>
<dbReference type="Proteomes" id="UP001492380">
    <property type="component" value="Unassembled WGS sequence"/>
</dbReference>
<proteinExistence type="predicted"/>
<feature type="region of interest" description="Disordered" evidence="1">
    <location>
        <begin position="41"/>
        <end position="60"/>
    </location>
</feature>
<reference evidence="2 3" key="1">
    <citation type="submission" date="2024-04" db="EMBL/GenBank/DDBJ databases">
        <title>Phyllosticta paracitricarpa is synonymous to the EU quarantine fungus P. citricarpa based on phylogenomic analyses.</title>
        <authorList>
            <consortium name="Lawrence Berkeley National Laboratory"/>
            <person name="Van Ingen-Buijs V.A."/>
            <person name="Van Westerhoven A.C."/>
            <person name="Haridas S."/>
            <person name="Skiadas P."/>
            <person name="Martin F."/>
            <person name="Groenewald J.Z."/>
            <person name="Crous P.W."/>
            <person name="Seidl M.F."/>
        </authorList>
    </citation>
    <scope>NUCLEOTIDE SEQUENCE [LARGE SCALE GENOMIC DNA]</scope>
    <source>
        <strain evidence="2 3">CBS 123374</strain>
    </source>
</reference>
<evidence type="ECO:0000256" key="1">
    <source>
        <dbReference type="SAM" id="MobiDB-lite"/>
    </source>
</evidence>
<sequence>MLPLLLTKPALSVPGVAAAAAVSSQIFFSSAYPWMIASSSSSTVPSPAGRGRTVAHGSTDKVSKAMRKHCKYQDSITAVTVFAGCVDASRLFAFDLRHQIGVVDPG</sequence>
<keyword evidence="3" id="KW-1185">Reference proteome</keyword>
<organism evidence="2 3">
    <name type="scientific">Phyllosticta capitalensis</name>
    <dbReference type="NCBI Taxonomy" id="121624"/>
    <lineage>
        <taxon>Eukaryota</taxon>
        <taxon>Fungi</taxon>
        <taxon>Dikarya</taxon>
        <taxon>Ascomycota</taxon>
        <taxon>Pezizomycotina</taxon>
        <taxon>Dothideomycetes</taxon>
        <taxon>Dothideomycetes incertae sedis</taxon>
        <taxon>Botryosphaeriales</taxon>
        <taxon>Phyllostictaceae</taxon>
        <taxon>Phyllosticta</taxon>
    </lineage>
</organism>
<accession>A0ABR1YFF1</accession>
<evidence type="ECO:0000313" key="2">
    <source>
        <dbReference type="EMBL" id="KAK8228774.1"/>
    </source>
</evidence>
<protein>
    <recommendedName>
        <fullName evidence="4">Secreted protein</fullName>
    </recommendedName>
</protein>